<sequence>MAVFMPNWAQRMAATYPPGPEPITATSYEFINYFYLKICFVYYHDNKAKPEVQKYKCFVGRP</sequence>
<evidence type="ECO:0000313" key="2">
    <source>
        <dbReference type="Proteomes" id="UP001501433"/>
    </source>
</evidence>
<evidence type="ECO:0000313" key="1">
    <source>
        <dbReference type="EMBL" id="GAA4811604.1"/>
    </source>
</evidence>
<proteinExistence type="predicted"/>
<dbReference type="EMBL" id="BAABJW010000002">
    <property type="protein sequence ID" value="GAA4811604.1"/>
    <property type="molecule type" value="Genomic_DNA"/>
</dbReference>
<keyword evidence="2" id="KW-1185">Reference proteome</keyword>
<protein>
    <submittedName>
        <fullName evidence="1">Uncharacterized protein</fullName>
    </submittedName>
</protein>
<name>A0ABP9CL59_9FLAO</name>
<reference evidence="2" key="1">
    <citation type="journal article" date="2019" name="Int. J. Syst. Evol. Microbiol.">
        <title>The Global Catalogue of Microorganisms (GCM) 10K type strain sequencing project: providing services to taxonomists for standard genome sequencing and annotation.</title>
        <authorList>
            <consortium name="The Broad Institute Genomics Platform"/>
            <consortium name="The Broad Institute Genome Sequencing Center for Infectious Disease"/>
            <person name="Wu L."/>
            <person name="Ma J."/>
        </authorList>
    </citation>
    <scope>NUCLEOTIDE SEQUENCE [LARGE SCALE GENOMIC DNA]</scope>
    <source>
        <strain evidence="2">JCM 18325</strain>
    </source>
</reference>
<dbReference type="Proteomes" id="UP001501433">
    <property type="component" value="Unassembled WGS sequence"/>
</dbReference>
<accession>A0ABP9CL59</accession>
<organism evidence="1 2">
    <name type="scientific">Litoribaculum gwangyangense</name>
    <dbReference type="NCBI Taxonomy" id="1130722"/>
    <lineage>
        <taxon>Bacteria</taxon>
        <taxon>Pseudomonadati</taxon>
        <taxon>Bacteroidota</taxon>
        <taxon>Flavobacteriia</taxon>
        <taxon>Flavobacteriales</taxon>
        <taxon>Flavobacteriaceae</taxon>
        <taxon>Litoribaculum</taxon>
    </lineage>
</organism>
<gene>
    <name evidence="1" type="ORF">GCM10023330_18620</name>
</gene>
<comment type="caution">
    <text evidence="1">The sequence shown here is derived from an EMBL/GenBank/DDBJ whole genome shotgun (WGS) entry which is preliminary data.</text>
</comment>